<feature type="region of interest" description="Disordered" evidence="1">
    <location>
        <begin position="1041"/>
        <end position="1085"/>
    </location>
</feature>
<dbReference type="Pfam" id="PF02383">
    <property type="entry name" value="Syja_N"/>
    <property type="match status" value="1"/>
</dbReference>
<evidence type="ECO:0000259" key="2">
    <source>
        <dbReference type="PROSITE" id="PS50275"/>
    </source>
</evidence>
<evidence type="ECO:0000259" key="3">
    <source>
        <dbReference type="PROSITE" id="PS51791"/>
    </source>
</evidence>
<organism evidence="4 5">
    <name type="scientific">Drechslerella dactyloides</name>
    <name type="common">Nematode-trapping fungus</name>
    <name type="synonym">Arthrobotrys dactyloides</name>
    <dbReference type="NCBI Taxonomy" id="74499"/>
    <lineage>
        <taxon>Eukaryota</taxon>
        <taxon>Fungi</taxon>
        <taxon>Dikarya</taxon>
        <taxon>Ascomycota</taxon>
        <taxon>Pezizomycotina</taxon>
        <taxon>Orbiliomycetes</taxon>
        <taxon>Orbiliales</taxon>
        <taxon>Orbiliaceae</taxon>
        <taxon>Drechslerella</taxon>
    </lineage>
</organism>
<feature type="domain" description="SAC" evidence="2">
    <location>
        <begin position="1212"/>
        <end position="1536"/>
    </location>
</feature>
<dbReference type="GO" id="GO:0043812">
    <property type="term" value="F:phosphatidylinositol-4-phosphate phosphatase activity"/>
    <property type="evidence" value="ECO:0007669"/>
    <property type="project" value="TreeGrafter"/>
</dbReference>
<comment type="caution">
    <text evidence="4">The sequence shown here is derived from an EMBL/GenBank/DDBJ whole genome shotgun (WGS) entry which is preliminary data.</text>
</comment>
<dbReference type="InterPro" id="IPR002013">
    <property type="entry name" value="SAC_dom"/>
</dbReference>
<protein>
    <submittedName>
        <fullName evidence="4">Synaptojanin-1</fullName>
    </submittedName>
</protein>
<name>A0AAD6J742_DREDA</name>
<dbReference type="InterPro" id="IPR034753">
    <property type="entry name" value="hSac2"/>
</dbReference>
<reference evidence="4" key="1">
    <citation type="submission" date="2023-01" db="EMBL/GenBank/DDBJ databases">
        <title>The chitinases involved in constricting ring structure development in the nematode-trapping fungus Drechslerella dactyloides.</title>
        <authorList>
            <person name="Wang R."/>
            <person name="Zhang L."/>
            <person name="Tang P."/>
            <person name="Li S."/>
            <person name="Liang L."/>
        </authorList>
    </citation>
    <scope>NUCLEOTIDE SEQUENCE</scope>
    <source>
        <strain evidence="4">YMF1.00031</strain>
    </source>
</reference>
<evidence type="ECO:0000313" key="4">
    <source>
        <dbReference type="EMBL" id="KAJ6263581.1"/>
    </source>
</evidence>
<accession>A0AAD6J742</accession>
<feature type="region of interest" description="Disordered" evidence="1">
    <location>
        <begin position="68"/>
        <end position="88"/>
    </location>
</feature>
<dbReference type="Proteomes" id="UP001221413">
    <property type="component" value="Unassembled WGS sequence"/>
</dbReference>
<dbReference type="PANTHER" id="PTHR45662:SF7">
    <property type="entry name" value="SACI DOMAIN PROTEIN (AFU_ORTHOLOGUE AFUA_1G15890)"/>
    <property type="match status" value="1"/>
</dbReference>
<dbReference type="EMBL" id="JAQGDS010000002">
    <property type="protein sequence ID" value="KAJ6263581.1"/>
    <property type="molecule type" value="Genomic_DNA"/>
</dbReference>
<dbReference type="PROSITE" id="PS50275">
    <property type="entry name" value="SAC"/>
    <property type="match status" value="1"/>
</dbReference>
<feature type="compositionally biased region" description="Polar residues" evidence="1">
    <location>
        <begin position="1073"/>
        <end position="1084"/>
    </location>
</feature>
<dbReference type="GO" id="GO:0005783">
    <property type="term" value="C:endoplasmic reticulum"/>
    <property type="evidence" value="ECO:0007669"/>
    <property type="project" value="TreeGrafter"/>
</dbReference>
<feature type="compositionally biased region" description="Acidic residues" evidence="1">
    <location>
        <begin position="1047"/>
        <end position="1069"/>
    </location>
</feature>
<feature type="region of interest" description="Disordered" evidence="1">
    <location>
        <begin position="1740"/>
        <end position="1786"/>
    </location>
</feature>
<dbReference type="PANTHER" id="PTHR45662">
    <property type="entry name" value="PHOSPHATIDYLINOSITIDE PHOSPHATASE SAC1"/>
    <property type="match status" value="1"/>
</dbReference>
<gene>
    <name evidence="4" type="ORF">Dda_2145</name>
</gene>
<keyword evidence="5" id="KW-1185">Reference proteome</keyword>
<feature type="domain" description="HSac2" evidence="3">
    <location>
        <begin position="1606"/>
        <end position="1754"/>
    </location>
</feature>
<dbReference type="InterPro" id="IPR022158">
    <property type="entry name" value="Inositol_phosphatase"/>
</dbReference>
<sequence length="1895" mass="212888">MARCLSPGRVSRLFSEINLRTGCRRKLITSKAVASLGWQTRSFATSPPHLKALIQEYIESLDNVKEDDSLVSGPDAPKPLQETRDVSTGTRKVVLPPLSKQQEQAREILLEGRQNIVINACAGSGKTTTLLQMAAVIERPFLALLYNRRLRVETIERATALQLKNLTIDNYHGLAYRYYSREADTDQGLKRIVEDDLPPLRPLPEFEILVLDEQQDMNPIIYNFVLKLLRDCAKTGTRSPQLMLLGDPRQFNNADKRFLTLCRDLFPGQYVENGKVHDRTWVEINQMVSFRMTSKIARFINHQLLRGSKPQIGAIKDNPDDPLPRYVVCDALGDEPLAELQRLLKILPPEEILILAPSLRSARSPIRNLANLIALEMPELRIHIPMDDDDRISDSVSAGKIVFASYHQAKGIEREAAILFNFSSSYYDFYDRHPATLVNVGNVQYVAVTRAKKHLVLIHHFEDDYLPFINRKTLPKYCERPPGRKVRPYRTEREQEQIKTPKYRWKVTDLTRNIPETVVSSCFEDLGLELLRKPNRYRVWPKPEIDIAPGDWEAVADITGTAVPAIFEYQHRGSCKLVDDVMTSFEKSQAPLDLLPEKYHKHMLEINERLGQEKLTISDILFMANISNMLQSGYIYKVLSIPLDKYNWFTVEHADAAFNILEAAISDQARYEIFVGHKFSDVRSGEKGVSVIGRVDLFDYARLWELKWTGALRPEHVLQTALYGAINKRMRIKKFHLEKFMDDEPLIVRKGDSKRKTKRKIEIDIDYHDLSDEELSKKVNRMNNYLLHVPTGQKIRISSHIAGKRDGFVEIVKKLVQAKIDPPPLAISDKKFLAEAKRGFPSIVGKCTVPPWLSHGYNFHETKQDPVVKEFVDSERDDILTPAIAGQPQDRTSAYSVCNIQHHLSPSKFRGLNAMPGLVRKVLILAAIDGLLLLPAGPRSRSQGQTKIAYKTAAVNAAPTETPISQAVASGNSFEAVGIAGLLSIPSGSWLIAITKRSPVAEIKGRQVFVITDIALIPLNSKSEAEAAIARVRAKIAKRNPNGTSVEDADSDDDIDGDSILSSDDEVSDDPPQRQNHNRTTSSIAEDVIGKKGLYGRFAERWFSRRGWQVDKNRLQGLSGRGELGGEQIRMKRMRSPNGSSNGEAVEKAVAPALDEQAREAQAELTVTGDDTIIQAPTDGQASPSESIDEEVVEGVANSLTPKLLRTTKILLSASRSFYFSYDYDITRSIAKQSPHTSSEVPLHKKVDREYFWNRHLLDPFVEAGQYHLALPLMQGFVAQQHFQVPNKDGYGRNFLLTLISRRSINRAGLRYLRRGVDESGNVANCVETEQLLSDIDKNAEYSFVQMRGSIPIFFQQSPYALKPKPIIMHSEIVNKAAFQSHFKRLKDRYGEVQVVNLVERHSLEAIVGDKYEQYSRELEDPKIRFEWFDFHSECRGMKFENVSLLLDRVGDVVEELGWTEEQDEKIEKAQTGVIRTNCMDCLDRTNVVMSNFARRALEIQLTQLNIDPAKLDKSLNFMNLIWADNGDAISKQYSSTAALKGDFTRTKKRNISGALADFGLTLTRFWNNIIGDFFTQAVIDYLLGNVSAQVFVEFEAKMMSGDPAVSISKVRQNAIETSSRLVIADSNEEMIGGWTLLTPNEENTLRTLPFKEVVLLLTDAALYFCKFDFAMDKVSAFERIALENIKGLQYGAYITSTLTSAQVDEKQNVGLIIKYGTGKDDILRINTRSLTANVSRESADIAAEAAVPPPEIEDQGDKQGDTKQPTDSKTSASDPEPSPPADGFSDRLLAFKAISADATIRASSRLPSPIRKAAESEEETLVLSICNEIERACKAVNPSLDGTVGVGNEENGDTSEQMACPFVEKKDVVSVLEAKKSTGLLEQVGYSIRRWVWA</sequence>
<evidence type="ECO:0000313" key="5">
    <source>
        <dbReference type="Proteomes" id="UP001221413"/>
    </source>
</evidence>
<dbReference type="Gene3D" id="3.40.50.300">
    <property type="entry name" value="P-loop containing nucleotide triphosphate hydrolases"/>
    <property type="match status" value="2"/>
</dbReference>
<dbReference type="PROSITE" id="PS51791">
    <property type="entry name" value="HSAC2"/>
    <property type="match status" value="1"/>
</dbReference>
<dbReference type="GO" id="GO:0046856">
    <property type="term" value="P:phosphatidylinositol dephosphorylation"/>
    <property type="evidence" value="ECO:0007669"/>
    <property type="project" value="TreeGrafter"/>
</dbReference>
<dbReference type="Pfam" id="PF12456">
    <property type="entry name" value="hSac2"/>
    <property type="match status" value="1"/>
</dbReference>
<dbReference type="InterPro" id="IPR027417">
    <property type="entry name" value="P-loop_NTPase"/>
</dbReference>
<dbReference type="SUPFAM" id="SSF52540">
    <property type="entry name" value="P-loop containing nucleoside triphosphate hydrolases"/>
    <property type="match status" value="1"/>
</dbReference>
<evidence type="ECO:0000256" key="1">
    <source>
        <dbReference type="SAM" id="MobiDB-lite"/>
    </source>
</evidence>
<proteinExistence type="predicted"/>
<feature type="compositionally biased region" description="Basic and acidic residues" evidence="1">
    <location>
        <begin position="1756"/>
        <end position="1767"/>
    </location>
</feature>